<dbReference type="AlphaFoldDB" id="A0A2K8U4B5"/>
<dbReference type="RefSeq" id="WP_100918234.1">
    <property type="nucleotide sequence ID" value="NZ_CP020370.1"/>
</dbReference>
<evidence type="ECO:0000313" key="2">
    <source>
        <dbReference type="EMBL" id="AUB80434.1"/>
    </source>
</evidence>
<dbReference type="InterPro" id="IPR037053">
    <property type="entry name" value="Phage_tail_collar_dom_sf"/>
</dbReference>
<dbReference type="Pfam" id="PF07484">
    <property type="entry name" value="Collar"/>
    <property type="match status" value="1"/>
</dbReference>
<feature type="domain" description="Phage tail collar" evidence="1">
    <location>
        <begin position="8"/>
        <end position="63"/>
    </location>
</feature>
<proteinExistence type="predicted"/>
<dbReference type="InterPro" id="IPR011083">
    <property type="entry name" value="Phage_tail_collar_dom"/>
</dbReference>
<dbReference type="Proteomes" id="UP000232638">
    <property type="component" value="Chromosome"/>
</dbReference>
<accession>A0A2K8U4B5</accession>
<reference evidence="2 3" key="1">
    <citation type="submission" date="2017-03" db="EMBL/GenBank/DDBJ databases">
        <title>Complete genome sequence of Candidatus 'Thiodictyon syntrophicum' sp. nov. strain Cad16T, a photolithoautotroph purple sulfur bacterium isolated from an alpine meromictic lake.</title>
        <authorList>
            <person name="Luedin S.M."/>
            <person name="Pothier J.F."/>
            <person name="Danza F."/>
            <person name="Storelli N."/>
            <person name="Wittwer M."/>
            <person name="Tonolla M."/>
        </authorList>
    </citation>
    <scope>NUCLEOTIDE SEQUENCE [LARGE SCALE GENOMIC DNA]</scope>
    <source>
        <strain evidence="2 3">Cad16T</strain>
    </source>
</reference>
<dbReference type="Gene3D" id="3.90.1340.10">
    <property type="entry name" value="Phage tail collar domain"/>
    <property type="match status" value="1"/>
</dbReference>
<evidence type="ECO:0000259" key="1">
    <source>
        <dbReference type="Pfam" id="PF07484"/>
    </source>
</evidence>
<organism evidence="2 3">
    <name type="scientific">Candidatus Thiodictyon syntrophicum</name>
    <dbReference type="NCBI Taxonomy" id="1166950"/>
    <lineage>
        <taxon>Bacteria</taxon>
        <taxon>Pseudomonadati</taxon>
        <taxon>Pseudomonadota</taxon>
        <taxon>Gammaproteobacteria</taxon>
        <taxon>Chromatiales</taxon>
        <taxon>Chromatiaceae</taxon>
        <taxon>Thiodictyon</taxon>
    </lineage>
</organism>
<dbReference type="KEGG" id="tsy:THSYN_05365"/>
<dbReference type="OrthoDB" id="9810174at2"/>
<keyword evidence="3" id="KW-1185">Reference proteome</keyword>
<dbReference type="EMBL" id="CP020370">
    <property type="protein sequence ID" value="AUB80434.1"/>
    <property type="molecule type" value="Genomic_DNA"/>
</dbReference>
<name>A0A2K8U4B5_9GAMM</name>
<dbReference type="SUPFAM" id="SSF88874">
    <property type="entry name" value="Receptor-binding domain of short tail fibre protein gp12"/>
    <property type="match status" value="1"/>
</dbReference>
<gene>
    <name evidence="2" type="ORF">THSYN_05365</name>
</gene>
<evidence type="ECO:0000313" key="3">
    <source>
        <dbReference type="Proteomes" id="UP000232638"/>
    </source>
</evidence>
<sequence length="176" mass="18203">MSDPFIAEVKLFSFDFAPRGWATCDGQVLPIAQHQALFAVLGTTYGGNGSQTFALPDLRGRTPIHVGTSQGGSNHPLGQAAGKENDTLTLAQLPAHGHGGQGTSATPGDTTQTNTLLCAVEGGRRPITPYGPASGLTPLHPDSIANAGANQGHTTMQPFLTVNFCIALTGVFPVRD</sequence>
<protein>
    <recommendedName>
        <fullName evidence="1">Phage tail collar domain-containing protein</fullName>
    </recommendedName>
</protein>